<evidence type="ECO:0000256" key="2">
    <source>
        <dbReference type="ARBA" id="ARBA00006357"/>
    </source>
</evidence>
<proteinExistence type="inferred from homology"/>
<evidence type="ECO:0000259" key="7">
    <source>
        <dbReference type="SMART" id="SM00479"/>
    </source>
</evidence>
<dbReference type="AlphaFoldDB" id="A0A0D3B3G1"/>
<dbReference type="PANTHER" id="PTHR12801:SF115">
    <property type="entry name" value="FI18136P1-RELATED"/>
    <property type="match status" value="1"/>
</dbReference>
<evidence type="ECO:0000313" key="9">
    <source>
        <dbReference type="Proteomes" id="UP000032141"/>
    </source>
</evidence>
<organism evidence="8 9">
    <name type="scientific">Brassica oleracea var. oleracea</name>
    <dbReference type="NCBI Taxonomy" id="109376"/>
    <lineage>
        <taxon>Eukaryota</taxon>
        <taxon>Viridiplantae</taxon>
        <taxon>Streptophyta</taxon>
        <taxon>Embryophyta</taxon>
        <taxon>Tracheophyta</taxon>
        <taxon>Spermatophyta</taxon>
        <taxon>Magnoliopsida</taxon>
        <taxon>eudicotyledons</taxon>
        <taxon>Gunneridae</taxon>
        <taxon>Pentapetalae</taxon>
        <taxon>rosids</taxon>
        <taxon>malvids</taxon>
        <taxon>Brassicales</taxon>
        <taxon>Brassicaceae</taxon>
        <taxon>Brassiceae</taxon>
        <taxon>Brassica</taxon>
    </lineage>
</organism>
<dbReference type="SUPFAM" id="SSF53098">
    <property type="entry name" value="Ribonuclease H-like"/>
    <property type="match status" value="1"/>
</dbReference>
<dbReference type="GO" id="GO:0004527">
    <property type="term" value="F:exonuclease activity"/>
    <property type="evidence" value="ECO:0007669"/>
    <property type="project" value="InterPro"/>
</dbReference>
<accession>A0A0D3B3G1</accession>
<keyword evidence="3" id="KW-0540">Nuclease</keyword>
<comment type="similarity">
    <text evidence="2">Belongs to the REXO1/REXO3 family.</text>
</comment>
<dbReference type="EnsemblPlants" id="Bo3g021900.1">
    <property type="protein sequence ID" value="Bo3g021900.1"/>
    <property type="gene ID" value="Bo3g021900"/>
</dbReference>
<dbReference type="SMART" id="SM00479">
    <property type="entry name" value="EXOIII"/>
    <property type="match status" value="1"/>
</dbReference>
<dbReference type="PANTHER" id="PTHR12801">
    <property type="entry name" value="RNA EXONUCLEASE REXO1 / RECO3 FAMILY MEMBER-RELATED"/>
    <property type="match status" value="1"/>
</dbReference>
<reference evidence="8 9" key="1">
    <citation type="journal article" date="2014" name="Genome Biol.">
        <title>Transcriptome and methylome profiling reveals relics of genome dominance in the mesopolyploid Brassica oleracea.</title>
        <authorList>
            <person name="Parkin I.A."/>
            <person name="Koh C."/>
            <person name="Tang H."/>
            <person name="Robinson S.J."/>
            <person name="Kagale S."/>
            <person name="Clarke W.E."/>
            <person name="Town C.D."/>
            <person name="Nixon J."/>
            <person name="Krishnakumar V."/>
            <person name="Bidwell S.L."/>
            <person name="Denoeud F."/>
            <person name="Belcram H."/>
            <person name="Links M.G."/>
            <person name="Just J."/>
            <person name="Clarke C."/>
            <person name="Bender T."/>
            <person name="Huebert T."/>
            <person name="Mason A.S."/>
            <person name="Pires J.C."/>
            <person name="Barker G."/>
            <person name="Moore J."/>
            <person name="Walley P.G."/>
            <person name="Manoli S."/>
            <person name="Batley J."/>
            <person name="Edwards D."/>
            <person name="Nelson M.N."/>
            <person name="Wang X."/>
            <person name="Paterson A.H."/>
            <person name="King G."/>
            <person name="Bancroft I."/>
            <person name="Chalhoub B."/>
            <person name="Sharpe A.G."/>
        </authorList>
    </citation>
    <scope>NUCLEOTIDE SEQUENCE</scope>
    <source>
        <strain evidence="8 9">cv. TO1000</strain>
    </source>
</reference>
<dbReference type="InterPro" id="IPR012337">
    <property type="entry name" value="RNaseH-like_sf"/>
</dbReference>
<keyword evidence="9" id="KW-1185">Reference proteome</keyword>
<dbReference type="GO" id="GO:0003676">
    <property type="term" value="F:nucleic acid binding"/>
    <property type="evidence" value="ECO:0007669"/>
    <property type="project" value="InterPro"/>
</dbReference>
<dbReference type="Gene3D" id="3.30.420.10">
    <property type="entry name" value="Ribonuclease H-like superfamily/Ribonuclease H"/>
    <property type="match status" value="1"/>
</dbReference>
<dbReference type="Proteomes" id="UP000032141">
    <property type="component" value="Chromosome C3"/>
</dbReference>
<dbReference type="GO" id="GO:0005634">
    <property type="term" value="C:nucleus"/>
    <property type="evidence" value="ECO:0007669"/>
    <property type="project" value="UniProtKB-SubCell"/>
</dbReference>
<dbReference type="InterPro" id="IPR047021">
    <property type="entry name" value="REXO1/3/4-like"/>
</dbReference>
<evidence type="ECO:0000256" key="1">
    <source>
        <dbReference type="ARBA" id="ARBA00004123"/>
    </source>
</evidence>
<comment type="subcellular location">
    <subcellularLocation>
        <location evidence="1">Nucleus</location>
    </subcellularLocation>
</comment>
<dbReference type="Gramene" id="Bo3g021900.1">
    <property type="protein sequence ID" value="Bo3g021900.1"/>
    <property type="gene ID" value="Bo3g021900"/>
</dbReference>
<feature type="domain" description="Exonuclease" evidence="7">
    <location>
        <begin position="272"/>
        <end position="435"/>
    </location>
</feature>
<dbReference type="STRING" id="109376.A0A0D3B3G1"/>
<keyword evidence="5" id="KW-0539">Nucleus</keyword>
<protein>
    <recommendedName>
        <fullName evidence="7">Exonuclease domain-containing protein</fullName>
    </recommendedName>
</protein>
<evidence type="ECO:0000256" key="3">
    <source>
        <dbReference type="ARBA" id="ARBA00022722"/>
    </source>
</evidence>
<feature type="region of interest" description="Disordered" evidence="6">
    <location>
        <begin position="463"/>
        <end position="482"/>
    </location>
</feature>
<dbReference type="InterPro" id="IPR013520">
    <property type="entry name" value="Ribonucl_H"/>
</dbReference>
<evidence type="ECO:0000256" key="5">
    <source>
        <dbReference type="ARBA" id="ARBA00023242"/>
    </source>
</evidence>
<keyword evidence="4" id="KW-0378">Hydrolase</keyword>
<sequence>MYFISLAGKRNFLVSAGKRNFSVSAGKRNFSVSAGKRNFSVSAGKRNFSVSAGKRNFSVSAGKRNFSVSAGKRNFSVSAGKRNFSVSAGKRNFSVSAGKRNFSVSAGKRNFSVSAGKRNFSVSMSNASWDLGQVHTLGEHGTWNEFLKFYDPRSADICFDPNSRPDPALIQFLTSINKKDDSRKLALLLNPSRPQVCDYSYKYPNETAEQRLVRKTLTHDEYPFDFLIPYNSKDWVLTGIIGSPLRVPISRFAPIISYSFRSGKPFDITKTEMIAVCCEKVLCLDNTEAAVRVAAVDRNLKVILDVLVEPNQPVINYRTSITGLDSRVLHLSNATPLSDIQEKLLGLLPTGTIMVGHLLNKDLKALKMDHARVIDTSLLFKYDISPCIGKLPRPSLDHLCKSVLGYEIPKSRGRCVHEAVASMKLVLAILEHGAHTSVPLPDEMLKTDVSGLLSMKKNVLSKRPMRNNASPPWCKPSWKSAL</sequence>
<dbReference type="InterPro" id="IPR036397">
    <property type="entry name" value="RNaseH_sf"/>
</dbReference>
<evidence type="ECO:0000313" key="8">
    <source>
        <dbReference type="EnsemblPlants" id="Bo3g021900.1"/>
    </source>
</evidence>
<name>A0A0D3B3G1_BRAOL</name>
<evidence type="ECO:0000256" key="6">
    <source>
        <dbReference type="SAM" id="MobiDB-lite"/>
    </source>
</evidence>
<reference evidence="8" key="2">
    <citation type="submission" date="2015-03" db="UniProtKB">
        <authorList>
            <consortium name="EnsemblPlants"/>
        </authorList>
    </citation>
    <scope>IDENTIFICATION</scope>
</reference>
<evidence type="ECO:0000256" key="4">
    <source>
        <dbReference type="ARBA" id="ARBA00022801"/>
    </source>
</evidence>
<dbReference type="HOGENOM" id="CLU_566669_0_0_1"/>
<dbReference type="OMA" id="CIGKLPR"/>
<dbReference type="eggNOG" id="KOG2248">
    <property type="taxonomic scope" value="Eukaryota"/>
</dbReference>